<feature type="compositionally biased region" description="Pro residues" evidence="1">
    <location>
        <begin position="79"/>
        <end position="89"/>
    </location>
</feature>
<dbReference type="Pfam" id="PF13383">
    <property type="entry name" value="Methyltransf_22"/>
    <property type="match status" value="1"/>
</dbReference>
<feature type="compositionally biased region" description="Basic and acidic residues" evidence="1">
    <location>
        <begin position="724"/>
        <end position="735"/>
    </location>
</feature>
<feature type="region of interest" description="Disordered" evidence="1">
    <location>
        <begin position="550"/>
        <end position="589"/>
    </location>
</feature>
<dbReference type="Proteomes" id="UP001292094">
    <property type="component" value="Unassembled WGS sequence"/>
</dbReference>
<keyword evidence="4" id="KW-1185">Reference proteome</keyword>
<feature type="compositionally biased region" description="Basic and acidic residues" evidence="1">
    <location>
        <begin position="565"/>
        <end position="587"/>
    </location>
</feature>
<feature type="region of interest" description="Disordered" evidence="1">
    <location>
        <begin position="849"/>
        <end position="868"/>
    </location>
</feature>
<feature type="compositionally biased region" description="Basic and acidic residues" evidence="1">
    <location>
        <begin position="158"/>
        <end position="180"/>
    </location>
</feature>
<feature type="compositionally biased region" description="Basic and acidic residues" evidence="1">
    <location>
        <begin position="673"/>
        <end position="691"/>
    </location>
</feature>
<evidence type="ECO:0000313" key="4">
    <source>
        <dbReference type="Proteomes" id="UP001292094"/>
    </source>
</evidence>
<dbReference type="PANTHER" id="PTHR32026">
    <property type="entry name" value="METHYLTRANSFERASE-LIKE PROTEIN 24"/>
    <property type="match status" value="1"/>
</dbReference>
<dbReference type="EMBL" id="JAWZYT010000536">
    <property type="protein sequence ID" value="KAK4322119.1"/>
    <property type="molecule type" value="Genomic_DNA"/>
</dbReference>
<reference evidence="3" key="1">
    <citation type="submission" date="2023-11" db="EMBL/GenBank/DDBJ databases">
        <title>Genome assemblies of two species of porcelain crab, Petrolisthes cinctipes and Petrolisthes manimaculis (Anomura: Porcellanidae).</title>
        <authorList>
            <person name="Angst P."/>
        </authorList>
    </citation>
    <scope>NUCLEOTIDE SEQUENCE</scope>
    <source>
        <strain evidence="3">PB745_02</strain>
        <tissue evidence="3">Gill</tissue>
    </source>
</reference>
<evidence type="ECO:0000259" key="2">
    <source>
        <dbReference type="Pfam" id="PF13383"/>
    </source>
</evidence>
<feature type="compositionally biased region" description="Basic and acidic residues" evidence="1">
    <location>
        <begin position="97"/>
        <end position="112"/>
    </location>
</feature>
<feature type="compositionally biased region" description="Polar residues" evidence="1">
    <location>
        <begin position="317"/>
        <end position="329"/>
    </location>
</feature>
<feature type="compositionally biased region" description="Basic and acidic residues" evidence="1">
    <location>
        <begin position="333"/>
        <end position="343"/>
    </location>
</feature>
<dbReference type="InterPro" id="IPR025714">
    <property type="entry name" value="Methyltranfer_dom"/>
</dbReference>
<sequence length="1140" mass="123483">MSFKRVWWRAVHSRGHLKPAAALTCTILLSTLLIDSVYVARRKVGPDDQGKNVYDQPTTSSSLSSSQSSYLLNLTHHSPSPPPPPPPSLSLPSSYELPDKQEALEGKSKGTDDAPEAQDDAKKPISKNSFFEEYKGRVVHKVSPQVHGINRNGRKKDQRTDDTKKHEGKKSGAMEEKREPSFGFVNKNFSPPPPRSSQRNGFLDLVQGFAKGETGLNPGKILGAVAALNQLKSSGQSDGGPLTTIMKVAEVVSQIVAPGRRLGEKRDDSAAEYNVHEQPHEHTHIFRGGNELKVSNPVGNEVNPRIAMGTKNVSQVNTNNVHSVYQTAPRQRPSGEEDRKGEMRLSNQGRQGSAAGGILGSLMSQLGPSLLAGVLGNNNNKQHSVNANPLQTFIGGLGSSLLAGMGNQGIPSSKEKPYSQRAMDSMSLGALISEVGPGLLVESLQKGFGGGGGNGNSNSGKPSGAFQSVLGGVGSALMQGLTQSQREGSDGSVQSLVGGLAPLLLAGVMGGQGSGAQGKHQSPIQQLVSNVGPALLKGALSNGFNGAGRGSGGIGGGGGVGIAGGERRGEGKDEGIGERRGSPKGKEGTQVIRNEVTKNKIKVNVINEGNGDSVSRNTKIISGVKISQRDSENNTPEEETKRLQSREEGIAIRRQQPGLPAESTRTRGSRTLQGREGDLDSDEVQHSEADGSPKLPSLYHNKITKDEREDTDRQTYGSASIKTRGLEEKGMKGKGEEEEEEEEEGTAGTGLKGVAVRLATKALLNHLVPEELPVPEVNSTRGLWDMAVNLVLGNPREPGGKKGQFWKWLREMAGGEETDEELHMTENKVNRKNTAQEKWDAPRKVIGHQEETNQVNEEGEDEVDEDTDNVLGNDNEARVSGGVDNDDFHDTITFHKRQQQQPRDPDSVAARVYSLLESPQPHLCRSSRVLGGVYTWKKSQLVETGRVCVDADVLPQSEDCLVYSLGLSPLWSFEEAMERLGCQVYAFDARPTTGNHDHSEGVHFYNLGVAEVNATRTVQGQIWNVFTLSAIMDKLGHSTSPLHYLRMDVPEEEWKVLQETLTNAPHHLTNIHQLKIKVHLRDALHDPALYETYLEVLQGLQGLGFQLMFSKGSQERVWNHYIDALGRRAPLRYDLVFLRI</sequence>
<feature type="region of interest" description="Disordered" evidence="1">
    <location>
        <begin position="45"/>
        <end position="128"/>
    </location>
</feature>
<feature type="compositionally biased region" description="Basic and acidic residues" evidence="1">
    <location>
        <begin position="703"/>
        <end position="713"/>
    </location>
</feature>
<feature type="region of interest" description="Disordered" evidence="1">
    <location>
        <begin position="317"/>
        <end position="356"/>
    </location>
</feature>
<feature type="compositionally biased region" description="Acidic residues" evidence="1">
    <location>
        <begin position="736"/>
        <end position="745"/>
    </location>
</feature>
<evidence type="ECO:0000313" key="3">
    <source>
        <dbReference type="EMBL" id="KAK4322119.1"/>
    </source>
</evidence>
<evidence type="ECO:0000256" key="1">
    <source>
        <dbReference type="SAM" id="MobiDB-lite"/>
    </source>
</evidence>
<feature type="compositionally biased region" description="Low complexity" evidence="1">
    <location>
        <begin position="60"/>
        <end position="74"/>
    </location>
</feature>
<dbReference type="PANTHER" id="PTHR32026:SF10">
    <property type="entry name" value="METHYLTRANSFERASE-LIKE PROTEIN 24-RELATED"/>
    <property type="match status" value="1"/>
</dbReference>
<proteinExistence type="predicted"/>
<feature type="compositionally biased region" description="Acidic residues" evidence="1">
    <location>
        <begin position="857"/>
        <end position="868"/>
    </location>
</feature>
<organism evidence="3 4">
    <name type="scientific">Petrolisthes manimaculis</name>
    <dbReference type="NCBI Taxonomy" id="1843537"/>
    <lineage>
        <taxon>Eukaryota</taxon>
        <taxon>Metazoa</taxon>
        <taxon>Ecdysozoa</taxon>
        <taxon>Arthropoda</taxon>
        <taxon>Crustacea</taxon>
        <taxon>Multicrustacea</taxon>
        <taxon>Malacostraca</taxon>
        <taxon>Eumalacostraca</taxon>
        <taxon>Eucarida</taxon>
        <taxon>Decapoda</taxon>
        <taxon>Pleocyemata</taxon>
        <taxon>Anomura</taxon>
        <taxon>Galatheoidea</taxon>
        <taxon>Porcellanidae</taxon>
        <taxon>Petrolisthes</taxon>
    </lineage>
</organism>
<dbReference type="AlphaFoldDB" id="A0AAE1Q861"/>
<feature type="region of interest" description="Disordered" evidence="1">
    <location>
        <begin position="625"/>
        <end position="749"/>
    </location>
</feature>
<feature type="domain" description="Methyltransferase" evidence="2">
    <location>
        <begin position="947"/>
        <end position="1079"/>
    </location>
</feature>
<dbReference type="InterPro" id="IPR026913">
    <property type="entry name" value="METTL24"/>
</dbReference>
<feature type="compositionally biased region" description="Gly residues" evidence="1">
    <location>
        <begin position="550"/>
        <end position="564"/>
    </location>
</feature>
<comment type="caution">
    <text evidence="3">The sequence shown here is derived from an EMBL/GenBank/DDBJ whole genome shotgun (WGS) entry which is preliminary data.</text>
</comment>
<name>A0AAE1Q861_9EUCA</name>
<gene>
    <name evidence="3" type="ORF">Pmani_007132</name>
</gene>
<protein>
    <recommendedName>
        <fullName evidence="2">Methyltransferase domain-containing protein</fullName>
    </recommendedName>
</protein>
<accession>A0AAE1Q861</accession>
<feature type="region of interest" description="Disordered" evidence="1">
    <location>
        <begin position="141"/>
        <end position="184"/>
    </location>
</feature>
<feature type="compositionally biased region" description="Basic and acidic residues" evidence="1">
    <location>
        <begin position="627"/>
        <end position="651"/>
    </location>
</feature>